<feature type="compositionally biased region" description="Acidic residues" evidence="2">
    <location>
        <begin position="19"/>
        <end position="28"/>
    </location>
</feature>
<feature type="region of interest" description="Disordered" evidence="2">
    <location>
        <begin position="219"/>
        <end position="335"/>
    </location>
</feature>
<feature type="compositionally biased region" description="Low complexity" evidence="2">
    <location>
        <begin position="1481"/>
        <end position="1493"/>
    </location>
</feature>
<feature type="compositionally biased region" description="Basic and acidic residues" evidence="2">
    <location>
        <begin position="1609"/>
        <end position="1625"/>
    </location>
</feature>
<feature type="compositionally biased region" description="Polar residues" evidence="2">
    <location>
        <begin position="809"/>
        <end position="825"/>
    </location>
</feature>
<dbReference type="SMART" id="SM00705">
    <property type="entry name" value="THEG"/>
    <property type="match status" value="2"/>
</dbReference>
<feature type="compositionally biased region" description="Low complexity" evidence="2">
    <location>
        <begin position="719"/>
        <end position="729"/>
    </location>
</feature>
<feature type="compositionally biased region" description="Low complexity" evidence="2">
    <location>
        <begin position="1596"/>
        <end position="1608"/>
    </location>
</feature>
<feature type="compositionally biased region" description="Low complexity" evidence="2">
    <location>
        <begin position="1411"/>
        <end position="1424"/>
    </location>
</feature>
<evidence type="ECO:0000256" key="2">
    <source>
        <dbReference type="SAM" id="MobiDB-lite"/>
    </source>
</evidence>
<feature type="compositionally biased region" description="Polar residues" evidence="2">
    <location>
        <begin position="1450"/>
        <end position="1462"/>
    </location>
</feature>
<dbReference type="InParanoid" id="B8LCA4"/>
<dbReference type="Proteomes" id="UP000001449">
    <property type="component" value="Chromosome 11"/>
</dbReference>
<dbReference type="PaxDb" id="35128-Thaps24403"/>
<feature type="compositionally biased region" description="Polar residues" evidence="2">
    <location>
        <begin position="1698"/>
        <end position="1707"/>
    </location>
</feature>
<feature type="compositionally biased region" description="Polar residues" evidence="2">
    <location>
        <begin position="1676"/>
        <end position="1685"/>
    </location>
</feature>
<feature type="compositionally biased region" description="Low complexity" evidence="2">
    <location>
        <begin position="1357"/>
        <end position="1368"/>
    </location>
</feature>
<feature type="region of interest" description="Disordered" evidence="2">
    <location>
        <begin position="1545"/>
        <end position="1736"/>
    </location>
</feature>
<proteinExistence type="predicted"/>
<evidence type="ECO:0000313" key="4">
    <source>
        <dbReference type="Proteomes" id="UP000001449"/>
    </source>
</evidence>
<feature type="compositionally biased region" description="Acidic residues" evidence="2">
    <location>
        <begin position="295"/>
        <end position="305"/>
    </location>
</feature>
<feature type="compositionally biased region" description="Polar residues" evidence="2">
    <location>
        <begin position="770"/>
        <end position="782"/>
    </location>
</feature>
<feature type="region of interest" description="Disordered" evidence="2">
    <location>
        <begin position="1238"/>
        <end position="1257"/>
    </location>
</feature>
<reference evidence="3 4" key="2">
    <citation type="journal article" date="2008" name="Nature">
        <title>The Phaeodactylum genome reveals the evolutionary history of diatom genomes.</title>
        <authorList>
            <person name="Bowler C."/>
            <person name="Allen A.E."/>
            <person name="Badger J.H."/>
            <person name="Grimwood J."/>
            <person name="Jabbari K."/>
            <person name="Kuo A."/>
            <person name="Maheswari U."/>
            <person name="Martens C."/>
            <person name="Maumus F."/>
            <person name="Otillar R.P."/>
            <person name="Rayko E."/>
            <person name="Salamov A."/>
            <person name="Vandepoele K."/>
            <person name="Beszteri B."/>
            <person name="Gruber A."/>
            <person name="Heijde M."/>
            <person name="Katinka M."/>
            <person name="Mock T."/>
            <person name="Valentin K."/>
            <person name="Verret F."/>
            <person name="Berges J.A."/>
            <person name="Brownlee C."/>
            <person name="Cadoret J.P."/>
            <person name="Chiovitti A."/>
            <person name="Choi C.J."/>
            <person name="Coesel S."/>
            <person name="De Martino A."/>
            <person name="Detter J.C."/>
            <person name="Durkin C."/>
            <person name="Falciatore A."/>
            <person name="Fournet J."/>
            <person name="Haruta M."/>
            <person name="Huysman M.J."/>
            <person name="Jenkins B.D."/>
            <person name="Jiroutova K."/>
            <person name="Jorgensen R.E."/>
            <person name="Joubert Y."/>
            <person name="Kaplan A."/>
            <person name="Kroger N."/>
            <person name="Kroth P.G."/>
            <person name="La Roche J."/>
            <person name="Lindquist E."/>
            <person name="Lommer M."/>
            <person name="Martin-Jezequel V."/>
            <person name="Lopez P.J."/>
            <person name="Lucas S."/>
            <person name="Mangogna M."/>
            <person name="McGinnis K."/>
            <person name="Medlin L.K."/>
            <person name="Montsant A."/>
            <person name="Oudot-Le Secq M.P."/>
            <person name="Napoli C."/>
            <person name="Obornik M."/>
            <person name="Parker M.S."/>
            <person name="Petit J.L."/>
            <person name="Porcel B.M."/>
            <person name="Poulsen N."/>
            <person name="Robison M."/>
            <person name="Rychlewski L."/>
            <person name="Rynearson T.A."/>
            <person name="Schmutz J."/>
            <person name="Shapiro H."/>
            <person name="Siaut M."/>
            <person name="Stanley M."/>
            <person name="Sussman M.R."/>
            <person name="Taylor A.R."/>
            <person name="Vardi A."/>
            <person name="von Dassow P."/>
            <person name="Vyverman W."/>
            <person name="Willis A."/>
            <person name="Wyrwicz L.S."/>
            <person name="Rokhsar D.S."/>
            <person name="Weissenbach J."/>
            <person name="Armbrust E.V."/>
            <person name="Green B.R."/>
            <person name="Van de Peer Y."/>
            <person name="Grigoriev I.V."/>
        </authorList>
    </citation>
    <scope>NUCLEOTIDE SEQUENCE [LARGE SCALE GENOMIC DNA]</scope>
    <source>
        <strain evidence="3 4">CCMP1335</strain>
    </source>
</reference>
<feature type="compositionally biased region" description="Polar residues" evidence="2">
    <location>
        <begin position="1469"/>
        <end position="1480"/>
    </location>
</feature>
<dbReference type="RefSeq" id="XP_002296650.1">
    <property type="nucleotide sequence ID" value="XM_002296614.1"/>
</dbReference>
<feature type="compositionally biased region" description="Polar residues" evidence="2">
    <location>
        <begin position="704"/>
        <end position="718"/>
    </location>
</feature>
<evidence type="ECO:0000313" key="3">
    <source>
        <dbReference type="EMBL" id="EED87045.1"/>
    </source>
</evidence>
<feature type="compositionally biased region" description="Acidic residues" evidence="2">
    <location>
        <begin position="263"/>
        <end position="278"/>
    </location>
</feature>
<evidence type="ECO:0000256" key="1">
    <source>
        <dbReference type="SAM" id="Coils"/>
    </source>
</evidence>
<feature type="coiled-coil region" evidence="1">
    <location>
        <begin position="1944"/>
        <end position="1974"/>
    </location>
</feature>
<organism evidence="3 4">
    <name type="scientific">Thalassiosira pseudonana</name>
    <name type="common">Marine diatom</name>
    <name type="synonym">Cyclotella nana</name>
    <dbReference type="NCBI Taxonomy" id="35128"/>
    <lineage>
        <taxon>Eukaryota</taxon>
        <taxon>Sar</taxon>
        <taxon>Stramenopiles</taxon>
        <taxon>Ochrophyta</taxon>
        <taxon>Bacillariophyta</taxon>
        <taxon>Coscinodiscophyceae</taxon>
        <taxon>Thalassiosirophycidae</taxon>
        <taxon>Thalassiosirales</taxon>
        <taxon>Thalassiosiraceae</taxon>
        <taxon>Thalassiosira</taxon>
    </lineage>
</organism>
<accession>B8LCA4</accession>
<feature type="compositionally biased region" description="Low complexity" evidence="2">
    <location>
        <begin position="1627"/>
        <end position="1640"/>
    </location>
</feature>
<dbReference type="eggNOG" id="ENOG502QYPG">
    <property type="taxonomic scope" value="Eukaryota"/>
</dbReference>
<feature type="compositionally biased region" description="Polar residues" evidence="2">
    <location>
        <begin position="47"/>
        <end position="59"/>
    </location>
</feature>
<dbReference type="GeneID" id="7445427"/>
<feature type="region of interest" description="Disordered" evidence="2">
    <location>
        <begin position="14"/>
        <end position="59"/>
    </location>
</feature>
<gene>
    <name evidence="3" type="ORF">THAPSDRAFT_24403</name>
</gene>
<feature type="compositionally biased region" description="Polar residues" evidence="2">
    <location>
        <begin position="836"/>
        <end position="848"/>
    </location>
</feature>
<dbReference type="InterPro" id="IPR006623">
    <property type="entry name" value="THEG"/>
</dbReference>
<dbReference type="EMBL" id="DS999416">
    <property type="protein sequence ID" value="EED87045.1"/>
    <property type="molecule type" value="Genomic_DNA"/>
</dbReference>
<feature type="region of interest" description="Disordered" evidence="2">
    <location>
        <begin position="1337"/>
        <end position="1527"/>
    </location>
</feature>
<sequence>MEYSSTRKARLPGIAFADFGDDSDEDYSTESGRVDVNAEEASPSKYDGSQRSLNNENIINGSSYKSSSLTALTDKKPKTPILSPTTRQLNTTLIQTAEQIVEDTRHNTTAAILDHVEDTMGGVVESVLGSAKKLRGSFGGLLFLGSNGDDVDGKDDELEAKESAALKRRQLALDDDAVESHAYASLSHSVQEMDSVNNPHHQDVATEQHLDTASIVHNELPPISSSDYNESYKDGEEDDDGSFYVGCPLDGFQSSHSIHDSDISETDDEAEEGEEEVWGCENSSVNEGEKTVERNEDESVEEEGDGSIGGVKYDANNSDDDSNSNNASTFDPDLTMPLQNDIQAEVDSMHASSPLPVVQFKLENREENVYQQLEIGAEVVVDGVVDLNGGEREDDEEEDDNDTVASGDTVVKDGGATIANDVEHSTEVNEMADVNDDDNDKSHQYLYPTAPLASFDHLPSPFAPHGIHHHGGQYRHSRPTGYYDYCDTVSPAEFANTEALVESPERKVNHGANVITATEKNADFIPSSLKNYLNEEEDKLSFLISSIEGLMVTPKRTRTANNDIMTGDDDDDINHFVDMSGLTPLRRQLQLTASKGPEIVLEEVEGQMLDLEEEDTFPLQKLEVDAMVEEVMNAASHELEEESGAEVVHDHLPQSPLDTRDESIEEKGARFSPAASLQENGYVGVEESGFESGDEELKVDLEESSQSFIKSPLLTTPTEAAESPSMSAESVDRKEPWLEVGARSIVDANHGREEEEETLVEESMHEDSTETAPSPTTNQLQLATVCEPWQSVQESSPLPTPELDEHLHQSTSPVNIPPSYSSSVLSPAIKDHPHHQPTTSPVNDSPQSDKSEDDTDDVAASLKQYFTNAESIWQNELASPILHSSKKQTDNDQLGSVSNVCEDYAKPPHEVAEPELTEELQQSIQQDRVESFEANHSPLDAIDVNRSVSSGQLLLSTNHSICSPTQELNLDSLRGAFQKAESQLESAASSIALDEGLECDEEADANSGDGLQPYHDNHDAINETANETFDTAKFSLGDIANTVDDFFDADDEAAETKEACDAPREVELDESFVDVPANDDGEGGEPSKKTGVELAQKLGVAETLAEEVDLPSVKSNEEVEDVVASATNNIGTDTMKDIGESNVDVIVRLGAYLNRMAPDVNVAPEKLDDEKNTFSVKGDEDHLEEVAPIEMSTESTSEDLAATVDTEQAGKVLDMLTDEMNSPAVEPMEAESVELDQSGYGNVSLPPAPDESTSKSNEDLNESMFMPNISMEVTASLSPVLKDVLPVATEQDLTPMMSEDYQDSEDEDEDFFPNRDLTVHTKKPAVKVASMDERTIKSSTPVLKEGVKPQSGLVAASSSTSSKQKPSTRICASLIGSSAKSSGRPSLKSNRQSLPSAATSRVLREKKSMGSSLTSSSSPRTRLSVAGAGIPRYMSATQDSSSKTLRDSPFSRSAMPSSTVLSANRKPKTSSATFASRNRLASTASSAPSANSNRKIASPPSNMKPARKRNKAEADDRLVVAPVNEGADNSMMDVSTLTAATQNNEVVESELAAPPKPLVTVDRITKPPSRSCREDSISRVPSLRLGEIVRPTSGYQSKSLPPKTSSTKQTERAIAGKENSGRDAVKASSSLATSSIRRSLVSITKSHTSRLEQLSKPRARSVARSPRSDLPPPSQRKVSSGSERLSQLAKPRARSVARLSNVSSPNVNVKKMIQPKSSKPPSFLSRQPKRSTMKSTEEMEIEMMKSIKPFKAGKIKGSSAHVPSRFNTPQSQPKQIYKSLRESIDHYNFRDPTAAAKVTVIPLPERIPLFARNLSTPKPKVETFGERMKRYNFRGSSPSISTPMRSKVEPPSFLNRDHARHQHIKSSEEIELEECSKKFRANPMPFSSSIVKLRHSHLPPPSRSGWTKTNTDEEECRKKFKALPLPKALYSSRITSDDDTPFYIRAEQQHQMSLERQQQIAEEEFEEMRRAREVKANPLPKSTYEPRPIVIGKSNIPLVKPKPFRLSLDTRALERRDFDEHAQELRDLDAAMKKQRAEQDELWADDEVRRKRKLPIEEGGMCFRATPISITYQ</sequence>
<protein>
    <submittedName>
        <fullName evidence="3">Uncharacterized protein</fullName>
    </submittedName>
</protein>
<keyword evidence="1" id="KW-0175">Coiled coil</keyword>
<feature type="region of interest" description="Disordered" evidence="2">
    <location>
        <begin position="686"/>
        <end position="862"/>
    </location>
</feature>
<dbReference type="KEGG" id="tps:THAPSDRAFT_24403"/>
<keyword evidence="4" id="KW-1185">Reference proteome</keyword>
<reference evidence="3 4" key="1">
    <citation type="journal article" date="2004" name="Science">
        <title>The genome of the diatom Thalassiosira pseudonana: ecology, evolution, and metabolism.</title>
        <authorList>
            <person name="Armbrust E.V."/>
            <person name="Berges J.A."/>
            <person name="Bowler C."/>
            <person name="Green B.R."/>
            <person name="Martinez D."/>
            <person name="Putnam N.H."/>
            <person name="Zhou S."/>
            <person name="Allen A.E."/>
            <person name="Apt K.E."/>
            <person name="Bechner M."/>
            <person name="Brzezinski M.A."/>
            <person name="Chaal B.K."/>
            <person name="Chiovitti A."/>
            <person name="Davis A.K."/>
            <person name="Demarest M.S."/>
            <person name="Detter J.C."/>
            <person name="Glavina T."/>
            <person name="Goodstein D."/>
            <person name="Hadi M.Z."/>
            <person name="Hellsten U."/>
            <person name="Hildebrand M."/>
            <person name="Jenkins B.D."/>
            <person name="Jurka J."/>
            <person name="Kapitonov V.V."/>
            <person name="Kroger N."/>
            <person name="Lau W.W."/>
            <person name="Lane T.W."/>
            <person name="Larimer F.W."/>
            <person name="Lippmeier J.C."/>
            <person name="Lucas S."/>
            <person name="Medina M."/>
            <person name="Montsant A."/>
            <person name="Obornik M."/>
            <person name="Parker M.S."/>
            <person name="Palenik B."/>
            <person name="Pazour G.J."/>
            <person name="Richardson P.M."/>
            <person name="Rynearson T.A."/>
            <person name="Saito M.A."/>
            <person name="Schwartz D.C."/>
            <person name="Thamatrakoln K."/>
            <person name="Valentin K."/>
            <person name="Vardi A."/>
            <person name="Wilkerson F.P."/>
            <person name="Rokhsar D.S."/>
        </authorList>
    </citation>
    <scope>NUCLEOTIDE SEQUENCE [LARGE SCALE GENOMIC DNA]</scope>
    <source>
        <strain evidence="3 4">CCMP1335</strain>
    </source>
</reference>
<feature type="compositionally biased region" description="Polar residues" evidence="2">
    <location>
        <begin position="1375"/>
        <end position="1399"/>
    </location>
</feature>
<name>B8LCA4_THAPS</name>
<dbReference type="HOGENOM" id="CLU_232798_0_0_1"/>